<evidence type="ECO:0000256" key="1">
    <source>
        <dbReference type="SAM" id="Phobius"/>
    </source>
</evidence>
<keyword evidence="1" id="KW-0472">Membrane</keyword>
<keyword evidence="1" id="KW-0812">Transmembrane</keyword>
<name>K7YNP2_9PROT</name>
<reference evidence="2 3" key="1">
    <citation type="journal article" date="2012" name="Proc. Natl. Acad. Sci. U.S.A.">
        <title>Genome streamlining and chemical defense in a coral reef symbiosis.</title>
        <authorList>
            <person name="Kwan J.C."/>
            <person name="Donia M.S."/>
            <person name="Han A.W."/>
            <person name="Hirose E."/>
            <person name="Haygood M.G."/>
            <person name="Schmidt E.W."/>
        </authorList>
    </citation>
    <scope>NUCLEOTIDE SEQUENCE [LARGE SCALE GENOMIC DNA]</scope>
    <source>
        <strain evidence="2 3">L2</strain>
    </source>
</reference>
<protein>
    <submittedName>
        <fullName evidence="2">Uncharacterized protein</fullName>
    </submittedName>
</protein>
<accession>K7YNP2</accession>
<dbReference type="KEGG" id="thal:A1OE_981"/>
<sequence length="40" mass="5000">MKVITSRISLRKVIIKMYDNFVYTYTVNYFLYYMRILILI</sequence>
<evidence type="ECO:0000313" key="2">
    <source>
        <dbReference type="EMBL" id="AFX99162.1"/>
    </source>
</evidence>
<dbReference type="Proteomes" id="UP000010077">
    <property type="component" value="Chromosome"/>
</dbReference>
<dbReference type="AlphaFoldDB" id="K7YNP2"/>
<keyword evidence="1" id="KW-1133">Transmembrane helix</keyword>
<organism evidence="2 3">
    <name type="scientific">Candidatus Endolissoclinum faulkneri L2</name>
    <dbReference type="NCBI Taxonomy" id="1193729"/>
    <lineage>
        <taxon>Bacteria</taxon>
        <taxon>Pseudomonadati</taxon>
        <taxon>Pseudomonadota</taxon>
        <taxon>Alphaproteobacteria</taxon>
        <taxon>Rhodospirillales</taxon>
        <taxon>Rhodospirillaceae</taxon>
        <taxon>Candidatus Endolissoclinum</taxon>
    </lineage>
</organism>
<proteinExistence type="predicted"/>
<keyword evidence="3" id="KW-1185">Reference proteome</keyword>
<evidence type="ECO:0000313" key="3">
    <source>
        <dbReference type="Proteomes" id="UP000010077"/>
    </source>
</evidence>
<gene>
    <name evidence="2" type="ORF">A1OE_981</name>
</gene>
<dbReference type="HOGENOM" id="CLU_3286554_0_0_5"/>
<dbReference type="EMBL" id="CP003539">
    <property type="protein sequence ID" value="AFX99162.1"/>
    <property type="molecule type" value="Genomic_DNA"/>
</dbReference>
<feature type="transmembrane region" description="Helical" evidence="1">
    <location>
        <begin position="21"/>
        <end position="38"/>
    </location>
</feature>